<reference evidence="2 3" key="1">
    <citation type="submission" date="2019-06" db="EMBL/GenBank/DDBJ databases">
        <title>Sequencing the genomes of 1000 actinobacteria strains.</title>
        <authorList>
            <person name="Klenk H.-P."/>
        </authorList>
    </citation>
    <scope>NUCLEOTIDE SEQUENCE [LARGE SCALE GENOMIC DNA]</scope>
    <source>
        <strain evidence="2 3">DSM 45301</strain>
    </source>
</reference>
<keyword evidence="3" id="KW-1185">Reference proteome</keyword>
<keyword evidence="1" id="KW-0732">Signal</keyword>
<dbReference type="AlphaFoldDB" id="A0A543DIP1"/>
<feature type="chain" id="PRO_5039135408" description="Subtilisin inhibitor-like" evidence="1">
    <location>
        <begin position="26"/>
        <end position="128"/>
    </location>
</feature>
<evidence type="ECO:0000256" key="1">
    <source>
        <dbReference type="SAM" id="SignalP"/>
    </source>
</evidence>
<feature type="signal peptide" evidence="1">
    <location>
        <begin position="1"/>
        <end position="25"/>
    </location>
</feature>
<gene>
    <name evidence="2" type="ORF">FB558_4939</name>
</gene>
<sequence>MIMNLPRTVALCGAAVLLAGCSAMQRPDVERAAADFATGDPAARCALLAPAARASLEHDGPQTCTDAVADVAPSGGQVQQTEVWGDEAQVRLADDTLFLTRTADGWKVIAAGCTANGDAPYTCSLEGP</sequence>
<dbReference type="Proteomes" id="UP000315677">
    <property type="component" value="Unassembled WGS sequence"/>
</dbReference>
<evidence type="ECO:0000313" key="3">
    <source>
        <dbReference type="Proteomes" id="UP000315677"/>
    </source>
</evidence>
<proteinExistence type="predicted"/>
<comment type="caution">
    <text evidence="2">The sequence shown here is derived from an EMBL/GenBank/DDBJ whole genome shotgun (WGS) entry which is preliminary data.</text>
</comment>
<protein>
    <recommendedName>
        <fullName evidence="4">Subtilisin inhibitor-like</fullName>
    </recommendedName>
</protein>
<accession>A0A543DIP1</accession>
<organism evidence="2 3">
    <name type="scientific">Pseudonocardia kunmingensis</name>
    <dbReference type="NCBI Taxonomy" id="630975"/>
    <lineage>
        <taxon>Bacteria</taxon>
        <taxon>Bacillati</taxon>
        <taxon>Actinomycetota</taxon>
        <taxon>Actinomycetes</taxon>
        <taxon>Pseudonocardiales</taxon>
        <taxon>Pseudonocardiaceae</taxon>
        <taxon>Pseudonocardia</taxon>
    </lineage>
</organism>
<name>A0A543DIP1_9PSEU</name>
<dbReference type="EMBL" id="VFPA01000003">
    <property type="protein sequence ID" value="TQM09189.1"/>
    <property type="molecule type" value="Genomic_DNA"/>
</dbReference>
<evidence type="ECO:0008006" key="4">
    <source>
        <dbReference type="Google" id="ProtNLM"/>
    </source>
</evidence>
<dbReference type="PROSITE" id="PS51257">
    <property type="entry name" value="PROKAR_LIPOPROTEIN"/>
    <property type="match status" value="1"/>
</dbReference>
<evidence type="ECO:0000313" key="2">
    <source>
        <dbReference type="EMBL" id="TQM09189.1"/>
    </source>
</evidence>